<reference evidence="2" key="1">
    <citation type="submission" date="2021-03" db="EMBL/GenBank/DDBJ databases">
        <title>Streptomyces strains.</title>
        <authorList>
            <person name="Lund M.B."/>
            <person name="Toerring T."/>
        </authorList>
    </citation>
    <scope>NUCLEOTIDE SEQUENCE</scope>
    <source>
        <strain evidence="2">JCM 4242</strain>
    </source>
</reference>
<dbReference type="GO" id="GO:0003824">
    <property type="term" value="F:catalytic activity"/>
    <property type="evidence" value="ECO:0007669"/>
    <property type="project" value="InterPro"/>
</dbReference>
<evidence type="ECO:0000313" key="3">
    <source>
        <dbReference type="Proteomes" id="UP000664781"/>
    </source>
</evidence>
<dbReference type="SMART" id="SM00458">
    <property type="entry name" value="RICIN"/>
    <property type="match status" value="1"/>
</dbReference>
<proteinExistence type="predicted"/>
<dbReference type="Proteomes" id="UP000664781">
    <property type="component" value="Unassembled WGS sequence"/>
</dbReference>
<accession>A0A939JU82</accession>
<comment type="caution">
    <text evidence="2">The sequence shown here is derived from an EMBL/GenBank/DDBJ whole genome shotgun (WGS) entry which is preliminary data.</text>
</comment>
<dbReference type="RefSeq" id="WP_207248794.1">
    <property type="nucleotide sequence ID" value="NZ_JAFMOF010000007.1"/>
</dbReference>
<feature type="domain" description="Ricin B lectin" evidence="1">
    <location>
        <begin position="249"/>
        <end position="389"/>
    </location>
</feature>
<evidence type="ECO:0000259" key="1">
    <source>
        <dbReference type="SMART" id="SM00458"/>
    </source>
</evidence>
<keyword evidence="3" id="KW-1185">Reference proteome</keyword>
<dbReference type="EMBL" id="JAFMOF010000007">
    <property type="protein sequence ID" value="MBO0657210.1"/>
    <property type="molecule type" value="Genomic_DNA"/>
</dbReference>
<dbReference type="InterPro" id="IPR000772">
    <property type="entry name" value="Ricin_B_lectin"/>
</dbReference>
<dbReference type="Pfam" id="PF03372">
    <property type="entry name" value="Exo_endo_phos"/>
    <property type="match status" value="1"/>
</dbReference>
<dbReference type="PROSITE" id="PS50231">
    <property type="entry name" value="RICIN_B_LECTIN"/>
    <property type="match status" value="1"/>
</dbReference>
<dbReference type="Gene3D" id="2.80.10.50">
    <property type="match status" value="1"/>
</dbReference>
<dbReference type="InterPro" id="IPR036691">
    <property type="entry name" value="Endo/exonu/phosph_ase_sf"/>
</dbReference>
<dbReference type="InterPro" id="IPR035992">
    <property type="entry name" value="Ricin_B-like_lectins"/>
</dbReference>
<sequence length="391" mass="42920">MIIGAFVGLPTSPAYAADLKPEQIKMATYNSQGARWTEVEVLSRENSIVAVQEAGADPRLMMVHQNDYQIHGFTVRHYLWRTGRGDRHVYYLNPFSDGRVNLAMVTHQAADNVLVAPGLTSGRVRGRPALGLVFGTNAYFNLHALASGGGDVAVLLDSIRTEASIAHVSAWHAMGDFNRSPDEDSFERVLRDLHAHVYRSGNPTHQRGNELDYLVSSQDIGGNYSAERMGGRGSDHYPVQFSARRSSDAVAVTSISNNGRVLDVAGQSSTNGTHIITYDDHHGGNQQWRIGQGSVSRSMKFVNKQTGKCIDAYGGPDAVSGTYLNEWDCQGQKTQDWRPVPDPVQVGVYSYVHLATGLCMDVLNYAMSNGAWLGLYKCSGAPNQKFLLQWR</sequence>
<dbReference type="CDD" id="cd00161">
    <property type="entry name" value="beta-trefoil_Ricin-like"/>
    <property type="match status" value="1"/>
</dbReference>
<gene>
    <name evidence="2" type="ORF">J1792_32200</name>
</gene>
<name>A0A939JU82_9ACTN</name>
<dbReference type="Gene3D" id="3.60.10.10">
    <property type="entry name" value="Endonuclease/exonuclease/phosphatase"/>
    <property type="match status" value="1"/>
</dbReference>
<dbReference type="InterPro" id="IPR005135">
    <property type="entry name" value="Endo/exonuclease/phosphatase"/>
</dbReference>
<dbReference type="Pfam" id="PF00652">
    <property type="entry name" value="Ricin_B_lectin"/>
    <property type="match status" value="1"/>
</dbReference>
<dbReference type="AlphaFoldDB" id="A0A939JU82"/>
<dbReference type="SUPFAM" id="SSF50370">
    <property type="entry name" value="Ricin B-like lectins"/>
    <property type="match status" value="1"/>
</dbReference>
<evidence type="ECO:0000313" key="2">
    <source>
        <dbReference type="EMBL" id="MBO0657210.1"/>
    </source>
</evidence>
<dbReference type="SUPFAM" id="SSF56219">
    <property type="entry name" value="DNase I-like"/>
    <property type="match status" value="1"/>
</dbReference>
<organism evidence="2 3">
    <name type="scientific">Streptomyces triculaminicus</name>
    <dbReference type="NCBI Taxonomy" id="2816232"/>
    <lineage>
        <taxon>Bacteria</taxon>
        <taxon>Bacillati</taxon>
        <taxon>Actinomycetota</taxon>
        <taxon>Actinomycetes</taxon>
        <taxon>Kitasatosporales</taxon>
        <taxon>Streptomycetaceae</taxon>
        <taxon>Streptomyces</taxon>
    </lineage>
</organism>
<protein>
    <submittedName>
        <fullName evidence="2">RICIN domain-containing protein</fullName>
    </submittedName>
</protein>